<dbReference type="InterPro" id="IPR002068">
    <property type="entry name" value="A-crystallin/Hsp20_dom"/>
</dbReference>
<evidence type="ECO:0000256" key="2">
    <source>
        <dbReference type="RuleBase" id="RU003616"/>
    </source>
</evidence>
<dbReference type="Gene3D" id="2.60.40.790">
    <property type="match status" value="1"/>
</dbReference>
<dbReference type="Pfam" id="PF00011">
    <property type="entry name" value="HSP20"/>
    <property type="match status" value="1"/>
</dbReference>
<dbReference type="CDD" id="cd06471">
    <property type="entry name" value="ACD_LpsHSP_like"/>
    <property type="match status" value="1"/>
</dbReference>
<evidence type="ECO:0000313" key="4">
    <source>
        <dbReference type="EMBL" id="AHF25254.1"/>
    </source>
</evidence>
<dbReference type="PROSITE" id="PS01031">
    <property type="entry name" value="SHSP"/>
    <property type="match status" value="1"/>
</dbReference>
<evidence type="ECO:0000259" key="3">
    <source>
        <dbReference type="PROSITE" id="PS01031"/>
    </source>
</evidence>
<dbReference type="InterPro" id="IPR008978">
    <property type="entry name" value="HSP20-like_chaperone"/>
</dbReference>
<proteinExistence type="inferred from homology"/>
<name>W0FP54_9BACT</name>
<organism evidence="4">
    <name type="scientific">uncultured bacterium Contig1604</name>
    <dbReference type="NCBI Taxonomy" id="1393470"/>
    <lineage>
        <taxon>Bacteria</taxon>
        <taxon>environmental samples</taxon>
    </lineage>
</organism>
<dbReference type="PANTHER" id="PTHR11527">
    <property type="entry name" value="HEAT-SHOCK PROTEIN 20 FAMILY MEMBER"/>
    <property type="match status" value="1"/>
</dbReference>
<evidence type="ECO:0000256" key="1">
    <source>
        <dbReference type="PROSITE-ProRule" id="PRU00285"/>
    </source>
</evidence>
<dbReference type="InterPro" id="IPR031107">
    <property type="entry name" value="Small_HSP"/>
</dbReference>
<reference evidence="4" key="1">
    <citation type="journal article" date="2013" name="PLoS ONE">
        <title>Metagenomic insights into the carbohydrate-active enzymes carried by the microorganisms adhering to solid digesta in the rumen of cows.</title>
        <authorList>
            <person name="Wang L."/>
            <person name="Hatem A."/>
            <person name="Catalyurek U.V."/>
            <person name="Morrison M."/>
            <person name="Yu Z."/>
        </authorList>
    </citation>
    <scope>NUCLEOTIDE SEQUENCE</scope>
</reference>
<feature type="domain" description="SHSP" evidence="3">
    <location>
        <begin position="32"/>
        <end position="148"/>
    </location>
</feature>
<dbReference type="AlphaFoldDB" id="W0FP54"/>
<dbReference type="SUPFAM" id="SSF49764">
    <property type="entry name" value="HSP20-like chaperones"/>
    <property type="match status" value="1"/>
</dbReference>
<dbReference type="EMBL" id="KC246826">
    <property type="protein sequence ID" value="AHF25254.1"/>
    <property type="molecule type" value="Genomic_DNA"/>
</dbReference>
<comment type="similarity">
    <text evidence="1 2">Belongs to the small heat shock protein (HSP20) family.</text>
</comment>
<sequence>MLPSIFGESLFDDWFDFPFRGFESDVDRKLYGKHAARVMKTDLKEHDEGYELKVDLPGFKKDQIDLQLQNGYLTITASKGLEEEGKDKKGKIVHQERYSGSMTRSFYIGENVNEEDVKAKFEDGVLTLDFPKEKPVALPEHKTIQIEG</sequence>
<accession>W0FP54</accession>
<protein>
    <submittedName>
        <fullName evidence="4">Hsp20/alpha crystallin family protein</fullName>
    </submittedName>
</protein>